<gene>
    <name evidence="3" type="ORF">HYH02_008416</name>
</gene>
<feature type="region of interest" description="Disordered" evidence="1">
    <location>
        <begin position="283"/>
        <end position="317"/>
    </location>
</feature>
<dbReference type="PROSITE" id="PS51257">
    <property type="entry name" value="PROKAR_LIPOPROTEIN"/>
    <property type="match status" value="1"/>
</dbReference>
<feature type="signal peptide" evidence="2">
    <location>
        <begin position="1"/>
        <end position="20"/>
    </location>
</feature>
<dbReference type="EMBL" id="JAEHOD010000026">
    <property type="protein sequence ID" value="KAG2446423.1"/>
    <property type="molecule type" value="Genomic_DNA"/>
</dbReference>
<accession>A0A836B3L3</accession>
<evidence type="ECO:0000256" key="1">
    <source>
        <dbReference type="SAM" id="MobiDB-lite"/>
    </source>
</evidence>
<feature type="compositionally biased region" description="Pro residues" evidence="1">
    <location>
        <begin position="286"/>
        <end position="317"/>
    </location>
</feature>
<proteinExistence type="predicted"/>
<keyword evidence="2" id="KW-0732">Signal</keyword>
<sequence length="746" mass="78472">MYRRSALLGLAVLLIGACSAAELSTTVDVYLNAASGVIDLSWDNGPQNLMAQLSSTLTAQVASGAPMGADAPAAFVLPAQNGEASFSSVEDMGAISRYISAGRVVIAVDSGAHSGADFAAKALNYEGNWISCKAAGDNAQSLAVPRVAESASEFLSGPWPETLENARVTVASTVCSHEDSSAVIIPLYTYESGEDVRVVVQAFGKAGVSGAVVVLGYNWKAGAQEAWGALLTKIVNDFAAGAYAAPAEGAQSAVFDSMLDGAADVAADAAEVVRRFLQAGAGGVYPGPPRPPSPRPASPSPPAPLPPAPPSPPPNPPGISRVVDNYVVTINTSPLNWQTPEDIFAFVAGLKGALAAAWKVPVAQILIRQVTLNGINLNAVVGVQYWRRRAVEAAGSSTTEPGAMDLSALIAAVGPELSCGMERLVLEERRPVTEEMVAQLQDADAASLSDVAAIRRALDSKENEKENEDEGKDKYKGTLVIAFSVVSNVDTNRPRPPPVDLKALEKSIPEVKKIYTGFPPPPKASGLENPPFLNFRNLTGQGSRGKTRSLVWNTDADFYTQLTPYSPLQLVDLNKTDCTTGKAVCAACAQSWKATATDLTVPIFFKDPMNINRIYIKQLKNTGVVKVQALKWVYPATGAVTPDMLGRVLYERPSDTSAACLSWLTVRIGKVKSGVMAPVAVNGTQATLPPKLLAKTIGGVVITVKRPATAGQNYGPFIEYVRFGGRVLYPANPALYTAPGVAKKKL</sequence>
<comment type="caution">
    <text evidence="3">The sequence shown here is derived from an EMBL/GenBank/DDBJ whole genome shotgun (WGS) entry which is preliminary data.</text>
</comment>
<protein>
    <recommendedName>
        <fullName evidence="5">Flagellar associated protein</fullName>
    </recommendedName>
</protein>
<reference evidence="3" key="1">
    <citation type="journal article" date="2020" name="bioRxiv">
        <title>Comparative genomics of Chlamydomonas.</title>
        <authorList>
            <person name="Craig R.J."/>
            <person name="Hasan A.R."/>
            <person name="Ness R.W."/>
            <person name="Keightley P.D."/>
        </authorList>
    </citation>
    <scope>NUCLEOTIDE SEQUENCE</scope>
    <source>
        <strain evidence="3">CCAP 11/173</strain>
    </source>
</reference>
<feature type="chain" id="PRO_5033032938" description="Flagellar associated protein" evidence="2">
    <location>
        <begin position="21"/>
        <end position="746"/>
    </location>
</feature>
<dbReference type="OrthoDB" id="537770at2759"/>
<evidence type="ECO:0008006" key="5">
    <source>
        <dbReference type="Google" id="ProtNLM"/>
    </source>
</evidence>
<dbReference type="Proteomes" id="UP000613740">
    <property type="component" value="Unassembled WGS sequence"/>
</dbReference>
<evidence type="ECO:0000313" key="3">
    <source>
        <dbReference type="EMBL" id="KAG2446423.1"/>
    </source>
</evidence>
<organism evidence="3 4">
    <name type="scientific">Chlamydomonas schloesseri</name>
    <dbReference type="NCBI Taxonomy" id="2026947"/>
    <lineage>
        <taxon>Eukaryota</taxon>
        <taxon>Viridiplantae</taxon>
        <taxon>Chlorophyta</taxon>
        <taxon>core chlorophytes</taxon>
        <taxon>Chlorophyceae</taxon>
        <taxon>CS clade</taxon>
        <taxon>Chlamydomonadales</taxon>
        <taxon>Chlamydomonadaceae</taxon>
        <taxon>Chlamydomonas</taxon>
    </lineage>
</organism>
<name>A0A836B3L3_9CHLO</name>
<keyword evidence="4" id="KW-1185">Reference proteome</keyword>
<evidence type="ECO:0000256" key="2">
    <source>
        <dbReference type="SAM" id="SignalP"/>
    </source>
</evidence>
<evidence type="ECO:0000313" key="4">
    <source>
        <dbReference type="Proteomes" id="UP000613740"/>
    </source>
</evidence>
<dbReference type="AlphaFoldDB" id="A0A836B3L3"/>